<evidence type="ECO:0008006" key="4">
    <source>
        <dbReference type="Google" id="ProtNLM"/>
    </source>
</evidence>
<organism evidence="2 3">
    <name type="scientific">Phaseolus coccineus</name>
    <name type="common">Scarlet runner bean</name>
    <name type="synonym">Phaseolus multiflorus</name>
    <dbReference type="NCBI Taxonomy" id="3886"/>
    <lineage>
        <taxon>Eukaryota</taxon>
        <taxon>Viridiplantae</taxon>
        <taxon>Streptophyta</taxon>
        <taxon>Embryophyta</taxon>
        <taxon>Tracheophyta</taxon>
        <taxon>Spermatophyta</taxon>
        <taxon>Magnoliopsida</taxon>
        <taxon>eudicotyledons</taxon>
        <taxon>Gunneridae</taxon>
        <taxon>Pentapetalae</taxon>
        <taxon>rosids</taxon>
        <taxon>fabids</taxon>
        <taxon>Fabales</taxon>
        <taxon>Fabaceae</taxon>
        <taxon>Papilionoideae</taxon>
        <taxon>50 kb inversion clade</taxon>
        <taxon>NPAAA clade</taxon>
        <taxon>indigoferoid/millettioid clade</taxon>
        <taxon>Phaseoleae</taxon>
        <taxon>Phaseolus</taxon>
    </lineage>
</organism>
<dbReference type="EMBL" id="JAYMYR010000005">
    <property type="protein sequence ID" value="KAK7364383.1"/>
    <property type="molecule type" value="Genomic_DNA"/>
</dbReference>
<sequence>MDPLKMFKGYSKIEHDQYQIEYYQPSPKSQISKPLITTTISAFRIIFLTLAFAFALASIVHHRTTESQQLLNSVEYIRLVCNVTRFPAACLAAVPPSTNATDPQTTLVLSLRTSLNAVQNLPSSLDAMKGGALADYKDQLDDDALSRLTRCRPLRC</sequence>
<proteinExistence type="predicted"/>
<name>A0AAN9RFA4_PHACN</name>
<dbReference type="AlphaFoldDB" id="A0AAN9RFA4"/>
<keyword evidence="1" id="KW-0812">Transmembrane</keyword>
<keyword evidence="1" id="KW-0472">Membrane</keyword>
<keyword evidence="1" id="KW-1133">Transmembrane helix</keyword>
<reference evidence="2 3" key="1">
    <citation type="submission" date="2024-01" db="EMBL/GenBank/DDBJ databases">
        <title>The genomes of 5 underutilized Papilionoideae crops provide insights into root nodulation and disease resistanc.</title>
        <authorList>
            <person name="Jiang F."/>
        </authorList>
    </citation>
    <scope>NUCLEOTIDE SEQUENCE [LARGE SCALE GENOMIC DNA]</scope>
    <source>
        <strain evidence="2">JINMINGXINNONG_FW02</strain>
        <tissue evidence="2">Leaves</tissue>
    </source>
</reference>
<accession>A0AAN9RFA4</accession>
<evidence type="ECO:0000313" key="2">
    <source>
        <dbReference type="EMBL" id="KAK7364383.1"/>
    </source>
</evidence>
<gene>
    <name evidence="2" type="ORF">VNO80_12987</name>
</gene>
<evidence type="ECO:0000256" key="1">
    <source>
        <dbReference type="SAM" id="Phobius"/>
    </source>
</evidence>
<evidence type="ECO:0000313" key="3">
    <source>
        <dbReference type="Proteomes" id="UP001374584"/>
    </source>
</evidence>
<comment type="caution">
    <text evidence="2">The sequence shown here is derived from an EMBL/GenBank/DDBJ whole genome shotgun (WGS) entry which is preliminary data.</text>
</comment>
<protein>
    <recommendedName>
        <fullName evidence="4">Pectinesterase inhibitor domain-containing protein</fullName>
    </recommendedName>
</protein>
<feature type="transmembrane region" description="Helical" evidence="1">
    <location>
        <begin position="35"/>
        <end position="60"/>
    </location>
</feature>
<keyword evidence="3" id="KW-1185">Reference proteome</keyword>
<dbReference type="Proteomes" id="UP001374584">
    <property type="component" value="Unassembled WGS sequence"/>
</dbReference>